<reference evidence="9" key="1">
    <citation type="submission" date="2010-02" db="EMBL/GenBank/DDBJ databases">
        <title>Complete sequence of Desulfurivibrio alkaliphilus AHT2.</title>
        <authorList>
            <consortium name="US DOE Joint Genome Institute"/>
            <person name="Pitluck S."/>
            <person name="Chertkov O."/>
            <person name="Detter J.C."/>
            <person name="Han C."/>
            <person name="Tapia R."/>
            <person name="Larimer F."/>
            <person name="Land M."/>
            <person name="Hauser L."/>
            <person name="Kyrpides N."/>
            <person name="Mikhailova N."/>
            <person name="Sorokin D.Y."/>
            <person name="Muyzer G."/>
            <person name="Woyke T."/>
        </authorList>
    </citation>
    <scope>NUCLEOTIDE SEQUENCE [LARGE SCALE GENOMIC DNA]</scope>
    <source>
        <strain evidence="9">DSM 19089 / UNIQEM U267 / AHT2</strain>
    </source>
</reference>
<keyword evidence="9" id="KW-1185">Reference proteome</keyword>
<evidence type="ECO:0000313" key="8">
    <source>
        <dbReference type="EMBL" id="ADH87027.1"/>
    </source>
</evidence>
<keyword evidence="4 7" id="KW-0812">Transmembrane</keyword>
<evidence type="ECO:0000256" key="6">
    <source>
        <dbReference type="ARBA" id="ARBA00023136"/>
    </source>
</evidence>
<dbReference type="GO" id="GO:0008324">
    <property type="term" value="F:monoatomic cation transmembrane transporter activity"/>
    <property type="evidence" value="ECO:0007669"/>
    <property type="project" value="InterPro"/>
</dbReference>
<comment type="subcellular location">
    <subcellularLocation>
        <location evidence="1">Cell membrane</location>
        <topology evidence="1">Multi-pass membrane protein</topology>
    </subcellularLocation>
</comment>
<evidence type="ECO:0000256" key="2">
    <source>
        <dbReference type="ARBA" id="ARBA00006228"/>
    </source>
</evidence>
<comment type="similarity">
    <text evidence="2">Belongs to the CPA3 antiporters (TC 2.A.63) subunit E family.</text>
</comment>
<dbReference type="RefSeq" id="WP_013164541.1">
    <property type="nucleotide sequence ID" value="NC_014216.1"/>
</dbReference>
<evidence type="ECO:0000256" key="7">
    <source>
        <dbReference type="SAM" id="Phobius"/>
    </source>
</evidence>
<protein>
    <submittedName>
        <fullName evidence="8">Cation antiporter</fullName>
    </submittedName>
</protein>
<dbReference type="PANTHER" id="PTHR34584:SF1">
    <property type="entry name" value="NA(+)_H(+) ANTIPORTER SUBUNIT E1"/>
    <property type="match status" value="1"/>
</dbReference>
<dbReference type="HOGENOM" id="CLU_086615_1_0_7"/>
<dbReference type="PANTHER" id="PTHR34584">
    <property type="entry name" value="NA(+)/H(+) ANTIPORTER SUBUNIT E1"/>
    <property type="match status" value="1"/>
</dbReference>
<dbReference type="GO" id="GO:0005886">
    <property type="term" value="C:plasma membrane"/>
    <property type="evidence" value="ECO:0007669"/>
    <property type="project" value="UniProtKB-SubCell"/>
</dbReference>
<organism evidence="8 9">
    <name type="scientific">Desulfurivibrio alkaliphilus (strain DSM 19089 / UNIQEM U267 / AHT2)</name>
    <dbReference type="NCBI Taxonomy" id="589865"/>
    <lineage>
        <taxon>Bacteria</taxon>
        <taxon>Pseudomonadati</taxon>
        <taxon>Thermodesulfobacteriota</taxon>
        <taxon>Desulfobulbia</taxon>
        <taxon>Desulfobulbales</taxon>
        <taxon>Desulfobulbaceae</taxon>
        <taxon>Desulfurivibrio</taxon>
    </lineage>
</organism>
<dbReference type="KEGG" id="dak:DaAHT2_2362"/>
<dbReference type="Pfam" id="PF01899">
    <property type="entry name" value="MNHE"/>
    <property type="match status" value="1"/>
</dbReference>
<gene>
    <name evidence="8" type="ordered locus">DaAHT2_2362</name>
</gene>
<evidence type="ECO:0000256" key="3">
    <source>
        <dbReference type="ARBA" id="ARBA00022475"/>
    </source>
</evidence>
<dbReference type="Proteomes" id="UP000001508">
    <property type="component" value="Chromosome"/>
</dbReference>
<dbReference type="InParanoid" id="D6Z740"/>
<dbReference type="STRING" id="589865.DaAHT2_2362"/>
<keyword evidence="5 7" id="KW-1133">Transmembrane helix</keyword>
<feature type="transmembrane region" description="Helical" evidence="7">
    <location>
        <begin position="65"/>
        <end position="85"/>
    </location>
</feature>
<evidence type="ECO:0000256" key="1">
    <source>
        <dbReference type="ARBA" id="ARBA00004651"/>
    </source>
</evidence>
<feature type="transmembrane region" description="Helical" evidence="7">
    <location>
        <begin position="21"/>
        <end position="53"/>
    </location>
</feature>
<name>D6Z740_DESAT</name>
<keyword evidence="6 7" id="KW-0472">Membrane</keyword>
<dbReference type="eggNOG" id="COG1863">
    <property type="taxonomic scope" value="Bacteria"/>
</dbReference>
<dbReference type="OrthoDB" id="1492952at2"/>
<proteinExistence type="inferred from homology"/>
<dbReference type="EMBL" id="CP001940">
    <property type="protein sequence ID" value="ADH87027.1"/>
    <property type="molecule type" value="Genomic_DNA"/>
</dbReference>
<sequence length="176" mass="19866">MILFADHRHFARRLLRRSLELAIIWLVLTGAAPDGLLPGLIVVISAAVASLLLPPGYSWVWRPLGLLRFLPFFMIRSLLAGFDVARRAFSPDPRLAPTLVTFRWRLAEGPARVFFANAVSLLPGTLSVGFDRESLEIHSLDRSPGLEQELRRLETRIDELFKQETESATREGAHER</sequence>
<evidence type="ECO:0000256" key="5">
    <source>
        <dbReference type="ARBA" id="ARBA00022989"/>
    </source>
</evidence>
<evidence type="ECO:0000256" key="4">
    <source>
        <dbReference type="ARBA" id="ARBA00022692"/>
    </source>
</evidence>
<dbReference type="InterPro" id="IPR002758">
    <property type="entry name" value="Cation_antiport_E"/>
</dbReference>
<evidence type="ECO:0000313" key="9">
    <source>
        <dbReference type="Proteomes" id="UP000001508"/>
    </source>
</evidence>
<keyword evidence="3" id="KW-1003">Cell membrane</keyword>
<accession>D6Z740</accession>
<dbReference type="AlphaFoldDB" id="D6Z740"/>